<dbReference type="EMBL" id="CP000478">
    <property type="protein sequence ID" value="ABK18997.1"/>
    <property type="molecule type" value="Genomic_DNA"/>
</dbReference>
<evidence type="ECO:0000313" key="3">
    <source>
        <dbReference type="EMBL" id="ABK18997.1"/>
    </source>
</evidence>
<dbReference type="FunCoup" id="A0LNJ5">
    <property type="interactions" value="185"/>
</dbReference>
<dbReference type="EC" id="2.7.7.22" evidence="3"/>
<dbReference type="GO" id="GO:0004475">
    <property type="term" value="F:mannose-1-phosphate guanylyltransferase (GTP) activity"/>
    <property type="evidence" value="ECO:0007669"/>
    <property type="project" value="InterPro"/>
</dbReference>
<dbReference type="InterPro" id="IPR054566">
    <property type="entry name" value="ManC/GMP-like_b-helix"/>
</dbReference>
<organism evidence="3 4">
    <name type="scientific">Syntrophobacter fumaroxidans (strain DSM 10017 / MPOB)</name>
    <dbReference type="NCBI Taxonomy" id="335543"/>
    <lineage>
        <taxon>Bacteria</taxon>
        <taxon>Pseudomonadati</taxon>
        <taxon>Thermodesulfobacteriota</taxon>
        <taxon>Syntrophobacteria</taxon>
        <taxon>Syntrophobacterales</taxon>
        <taxon>Syntrophobacteraceae</taxon>
        <taxon>Syntrophobacter</taxon>
    </lineage>
</organism>
<dbReference type="InterPro" id="IPR029044">
    <property type="entry name" value="Nucleotide-diphossugar_trans"/>
</dbReference>
<dbReference type="InterPro" id="IPR005835">
    <property type="entry name" value="NTP_transferase_dom"/>
</dbReference>
<proteinExistence type="predicted"/>
<dbReference type="SUPFAM" id="SSF53448">
    <property type="entry name" value="Nucleotide-diphospho-sugar transferases"/>
    <property type="match status" value="1"/>
</dbReference>
<dbReference type="SUPFAM" id="SSF159283">
    <property type="entry name" value="Guanosine diphospho-D-mannose pyrophosphorylase/mannose-6-phosphate isomerase linker domain"/>
    <property type="match status" value="1"/>
</dbReference>
<feature type="domain" description="Nucleotidyl transferase" evidence="1">
    <location>
        <begin position="3"/>
        <end position="284"/>
    </location>
</feature>
<dbReference type="PANTHER" id="PTHR46390:SF1">
    <property type="entry name" value="MANNOSE-1-PHOSPHATE GUANYLYLTRANSFERASE"/>
    <property type="match status" value="1"/>
</dbReference>
<keyword evidence="3" id="KW-0808">Transferase</keyword>
<dbReference type="InterPro" id="IPR051161">
    <property type="entry name" value="Mannose-6P_isomerase_type2"/>
</dbReference>
<dbReference type="Pfam" id="PF22640">
    <property type="entry name" value="ManC_GMP_beta-helix"/>
    <property type="match status" value="1"/>
</dbReference>
<dbReference type="PANTHER" id="PTHR46390">
    <property type="entry name" value="MANNOSE-1-PHOSPHATE GUANYLYLTRANSFERASE"/>
    <property type="match status" value="1"/>
</dbReference>
<accession>A0LNJ5</accession>
<dbReference type="InParanoid" id="A0LNJ5"/>
<dbReference type="GO" id="GO:0009298">
    <property type="term" value="P:GDP-mannose biosynthetic process"/>
    <property type="evidence" value="ECO:0007669"/>
    <property type="project" value="TreeGrafter"/>
</dbReference>
<dbReference type="OrthoDB" id="9806359at2"/>
<evidence type="ECO:0000313" key="4">
    <source>
        <dbReference type="Proteomes" id="UP000001784"/>
    </source>
</evidence>
<gene>
    <name evidence="3" type="ordered locus">Sfum_3324</name>
</gene>
<reference evidence="3 4" key="1">
    <citation type="submission" date="2006-10" db="EMBL/GenBank/DDBJ databases">
        <title>Complete sequence of Syntrophobacter fumaroxidans MPOB.</title>
        <authorList>
            <consortium name="US DOE Joint Genome Institute"/>
            <person name="Copeland A."/>
            <person name="Lucas S."/>
            <person name="Lapidus A."/>
            <person name="Barry K."/>
            <person name="Detter J.C."/>
            <person name="Glavina del Rio T."/>
            <person name="Hammon N."/>
            <person name="Israni S."/>
            <person name="Pitluck S."/>
            <person name="Goltsman E.G."/>
            <person name="Martinez M."/>
            <person name="Schmutz J."/>
            <person name="Larimer F."/>
            <person name="Land M."/>
            <person name="Hauser L."/>
            <person name="Kyrpides N."/>
            <person name="Kim E."/>
            <person name="Boone D.R."/>
            <person name="Brockman F."/>
            <person name="Culley D."/>
            <person name="Ferry J."/>
            <person name="Gunsalus R."/>
            <person name="McInerney M.J."/>
            <person name="Morrison M."/>
            <person name="Plugge C."/>
            <person name="Rohlin L."/>
            <person name="Scholten J."/>
            <person name="Sieber J."/>
            <person name="Stams A.J.M."/>
            <person name="Worm P."/>
            <person name="Henstra A.M."/>
            <person name="Richardson P."/>
        </authorList>
    </citation>
    <scope>NUCLEOTIDE SEQUENCE [LARGE SCALE GENOMIC DNA]</scope>
    <source>
        <strain evidence="4">DSM 10017 / MPOB</strain>
    </source>
</reference>
<dbReference type="Pfam" id="PF00483">
    <property type="entry name" value="NTP_transferase"/>
    <property type="match status" value="1"/>
</dbReference>
<dbReference type="KEGG" id="sfu:Sfum_3324"/>
<evidence type="ECO:0000259" key="2">
    <source>
        <dbReference type="Pfam" id="PF22640"/>
    </source>
</evidence>
<keyword evidence="3" id="KW-0548">Nucleotidyltransferase</keyword>
<protein>
    <submittedName>
        <fullName evidence="3">Mannose-1-phosphate guanylyltransferase (GDP)</fullName>
        <ecNumber evidence="3">2.7.7.22</ecNumber>
    </submittedName>
</protein>
<dbReference type="HOGENOM" id="CLU_035527_0_1_7"/>
<dbReference type="CDD" id="cd02509">
    <property type="entry name" value="GDP-M1P_Guanylyltransferase"/>
    <property type="match status" value="1"/>
</dbReference>
<sequence length="358" mass="39315">MYVVIMAGGSGTRFWPVSRKARPKQLLSIIGDQPMVKATYERIKGLVPDSRIILVVGREHFDETSRLFSGTEVRILAEPQGKNTAPCIGLAARYVEYLAGNAPMVILPADHFVARPAVFRTALMHAVSLSADDRAIFTLGIVPTRPETGYGYIETDPVERNADGVAFHRAKRFVEKPPLHKAEEYLLGGGTYWNAGIFIATSSLLLAEFSEHMPAFHSGLTGLTGFDSDEHAQRLASLYEGIDGISFDYAIMEKTGRTVYVLPCDCGWSDVGSWYSLYETRRAEQDEAGNLAEGDAMLIDCRGSFVMARGNRHVAALGVKGILIVDTEDAVLVADLEKTQEVRKVISGLKDRCLNKLL</sequence>
<dbReference type="RefSeq" id="WP_011700122.1">
    <property type="nucleotide sequence ID" value="NC_008554.1"/>
</dbReference>
<feature type="domain" description="MannoseP isomerase/GMP-like beta-helix" evidence="2">
    <location>
        <begin position="295"/>
        <end position="348"/>
    </location>
</feature>
<dbReference type="Proteomes" id="UP000001784">
    <property type="component" value="Chromosome"/>
</dbReference>
<dbReference type="InterPro" id="IPR049577">
    <property type="entry name" value="GMPP_N"/>
</dbReference>
<dbReference type="STRING" id="335543.Sfum_3324"/>
<dbReference type="AlphaFoldDB" id="A0LNJ5"/>
<dbReference type="GO" id="GO:0008928">
    <property type="term" value="F:mannose-1-phosphate guanylyltransferase (GDP) activity"/>
    <property type="evidence" value="ECO:0007669"/>
    <property type="project" value="UniProtKB-EC"/>
</dbReference>
<keyword evidence="4" id="KW-1185">Reference proteome</keyword>
<name>A0LNJ5_SYNFM</name>
<dbReference type="eggNOG" id="COG0836">
    <property type="taxonomic scope" value="Bacteria"/>
</dbReference>
<evidence type="ECO:0000259" key="1">
    <source>
        <dbReference type="Pfam" id="PF00483"/>
    </source>
</evidence>
<dbReference type="Gene3D" id="3.90.550.10">
    <property type="entry name" value="Spore Coat Polysaccharide Biosynthesis Protein SpsA, Chain A"/>
    <property type="match status" value="1"/>
</dbReference>